<sequence length="258" mass="30693">MSNIIFVTFATHKERLFNNLIKSCKKNKVKLNIIGFKKKWKGWKNRAKYILKYLDKFRDNQIICCLDAFDSLVLSNDKELYNKFIKYYKNYNIVFSNDNSNNILIKSFKNKKFSMCKNNFLSAGLFMGYNNSIKNILIDFINSRYEDDQKYFTKLCNNDDKIVIDLDNRLFYNIQFFESEYTITNKNRVLINNNIPVIISAPGNVNIEKLVNKLGYTYNEHNNLKYILDYLPGVLYLYKYEISIIIICIYIKFYSGID</sequence>
<feature type="domain" description="PLOD1-3-like GT" evidence="1">
    <location>
        <begin position="3"/>
        <end position="215"/>
    </location>
</feature>
<dbReference type="EMBL" id="MN740326">
    <property type="protein sequence ID" value="QHU00338.1"/>
    <property type="molecule type" value="Genomic_DNA"/>
</dbReference>
<evidence type="ECO:0000313" key="2">
    <source>
        <dbReference type="EMBL" id="QHU00338.1"/>
    </source>
</evidence>
<dbReference type="AlphaFoldDB" id="A0A6C0J8K0"/>
<dbReference type="CDD" id="cd22997">
    <property type="entry name" value="GT_LH"/>
    <property type="match status" value="1"/>
</dbReference>
<protein>
    <recommendedName>
        <fullName evidence="1">PLOD1-3-like GT domain-containing protein</fullName>
    </recommendedName>
</protein>
<accession>A0A6C0J8K0</accession>
<reference evidence="2" key="1">
    <citation type="journal article" date="2020" name="Nature">
        <title>Giant virus diversity and host interactions through global metagenomics.</title>
        <authorList>
            <person name="Schulz F."/>
            <person name="Roux S."/>
            <person name="Paez-Espino D."/>
            <person name="Jungbluth S."/>
            <person name="Walsh D.A."/>
            <person name="Denef V.J."/>
            <person name="McMahon K.D."/>
            <person name="Konstantinidis K.T."/>
            <person name="Eloe-Fadrosh E.A."/>
            <person name="Kyrpides N.C."/>
            <person name="Woyke T."/>
        </authorList>
    </citation>
    <scope>NUCLEOTIDE SEQUENCE</scope>
    <source>
        <strain evidence="2">GVMAG-M-3300025860-12</strain>
    </source>
</reference>
<evidence type="ECO:0000259" key="1">
    <source>
        <dbReference type="Pfam" id="PF25342"/>
    </source>
</evidence>
<dbReference type="Pfam" id="PF25342">
    <property type="entry name" value="GT_PLOD"/>
    <property type="match status" value="1"/>
</dbReference>
<proteinExistence type="predicted"/>
<name>A0A6C0J8K0_9ZZZZ</name>
<dbReference type="InterPro" id="IPR057589">
    <property type="entry name" value="GT_PLOD"/>
</dbReference>
<organism evidence="2">
    <name type="scientific">viral metagenome</name>
    <dbReference type="NCBI Taxonomy" id="1070528"/>
    <lineage>
        <taxon>unclassified sequences</taxon>
        <taxon>metagenomes</taxon>
        <taxon>organismal metagenomes</taxon>
    </lineage>
</organism>